<keyword evidence="5" id="KW-0449">Lipoprotein</keyword>
<dbReference type="Proteomes" id="UP000202922">
    <property type="component" value="Unassembled WGS sequence"/>
</dbReference>
<feature type="domain" description="OmpA-like" evidence="4">
    <location>
        <begin position="398"/>
        <end position="518"/>
    </location>
</feature>
<evidence type="ECO:0000256" key="1">
    <source>
        <dbReference type="ARBA" id="ARBA00022729"/>
    </source>
</evidence>
<dbReference type="InterPro" id="IPR036737">
    <property type="entry name" value="OmpA-like_sf"/>
</dbReference>
<name>A0A238KW08_9RHOB</name>
<dbReference type="InterPro" id="IPR050811">
    <property type="entry name" value="Phosphate_ABC_transporter"/>
</dbReference>
<keyword evidence="6" id="KW-1185">Reference proteome</keyword>
<sequence>MIRNLFGAAIFAAFLFFGYGSAAFAQDVTLTSRDGTVALEGTLLTFDGEFYSLDTAYGILVLDGQGVVCSGPGCPDLEAYVAEFTFSGAPGLGAVLMPALIEAYAARRGLALHRIVLSDHDFRYVLRDEDAGRDLARIGFRITSTAEGFADLLADEADIVMAVREVRPDEAERAAEAGLGDLSVPARSRIVALDALVPIVARGNPVQSIDVETLTAMLAGEILDWPALDEPVILHARTPDAGLQQAVEDQLLAPLGRAFATAAVRHESDTDLADAVALDPTALAVTRFSEIGNAVPLMVEGSCGMPLAATRRSLKTEDYPFTAPLFLYTPARRLPLFAREFLSFLSSPPAQLVVRRAGFVDQGREAIGLDEQGIRFANAISNAGSEVPLPELQRMVNALRGGVRLTTTFRFRGGSTELDAQSSGNVADLARALESGLYDDRELVFVGFSDGEGEWEVNQRIARRRAEAVRKAVRAAAITADPSRIRLTVEAFGEAMPMACDDTEWGSGVNRRVEVWLR</sequence>
<keyword evidence="2" id="KW-0472">Membrane</keyword>
<dbReference type="InterPro" id="IPR006665">
    <property type="entry name" value="OmpA-like"/>
</dbReference>
<evidence type="ECO:0000259" key="4">
    <source>
        <dbReference type="PROSITE" id="PS51123"/>
    </source>
</evidence>
<reference evidence="6" key="1">
    <citation type="submission" date="2017-05" db="EMBL/GenBank/DDBJ databases">
        <authorList>
            <person name="Rodrigo-Torres L."/>
            <person name="Arahal R. D."/>
            <person name="Lucena T."/>
        </authorList>
    </citation>
    <scope>NUCLEOTIDE SEQUENCE [LARGE SCALE GENOMIC DNA]</scope>
    <source>
        <strain evidence="6">CECT 8621</strain>
    </source>
</reference>
<dbReference type="EMBL" id="FXYE01000002">
    <property type="protein sequence ID" value="SMX46888.1"/>
    <property type="molecule type" value="Genomic_DNA"/>
</dbReference>
<dbReference type="AlphaFoldDB" id="A0A238KW08"/>
<evidence type="ECO:0000313" key="5">
    <source>
        <dbReference type="EMBL" id="SMX46888.1"/>
    </source>
</evidence>
<dbReference type="PROSITE" id="PS51123">
    <property type="entry name" value="OMPA_2"/>
    <property type="match status" value="1"/>
</dbReference>
<dbReference type="RefSeq" id="WP_093968303.1">
    <property type="nucleotide sequence ID" value="NZ_FXYE01000002.1"/>
</dbReference>
<dbReference type="InterPro" id="IPR024370">
    <property type="entry name" value="PBP_domain"/>
</dbReference>
<evidence type="ECO:0000256" key="2">
    <source>
        <dbReference type="PROSITE-ProRule" id="PRU00473"/>
    </source>
</evidence>
<dbReference type="PANTHER" id="PTHR30570:SF1">
    <property type="entry name" value="PHOSPHATE-BINDING PROTEIN PSTS"/>
    <property type="match status" value="1"/>
</dbReference>
<organism evidence="5 6">
    <name type="scientific">Actibacterium lipolyticum</name>
    <dbReference type="NCBI Taxonomy" id="1524263"/>
    <lineage>
        <taxon>Bacteria</taxon>
        <taxon>Pseudomonadati</taxon>
        <taxon>Pseudomonadota</taxon>
        <taxon>Alphaproteobacteria</taxon>
        <taxon>Rhodobacterales</taxon>
        <taxon>Roseobacteraceae</taxon>
        <taxon>Actibacterium</taxon>
    </lineage>
</organism>
<keyword evidence="1 3" id="KW-0732">Signal</keyword>
<accession>A0A238KW08</accession>
<dbReference type="GO" id="GO:0016020">
    <property type="term" value="C:membrane"/>
    <property type="evidence" value="ECO:0007669"/>
    <property type="project" value="UniProtKB-UniRule"/>
</dbReference>
<evidence type="ECO:0000256" key="3">
    <source>
        <dbReference type="SAM" id="SignalP"/>
    </source>
</evidence>
<feature type="signal peptide" evidence="3">
    <location>
        <begin position="1"/>
        <end position="25"/>
    </location>
</feature>
<dbReference type="Gene3D" id="3.30.1330.60">
    <property type="entry name" value="OmpA-like domain"/>
    <property type="match status" value="1"/>
</dbReference>
<dbReference type="Pfam" id="PF00691">
    <property type="entry name" value="OmpA"/>
    <property type="match status" value="1"/>
</dbReference>
<dbReference type="Gene3D" id="3.40.190.10">
    <property type="entry name" value="Periplasmic binding protein-like II"/>
    <property type="match status" value="2"/>
</dbReference>
<dbReference type="SUPFAM" id="SSF103088">
    <property type="entry name" value="OmpA-like"/>
    <property type="match status" value="1"/>
</dbReference>
<feature type="chain" id="PRO_5013076708" evidence="3">
    <location>
        <begin position="26"/>
        <end position="518"/>
    </location>
</feature>
<protein>
    <submittedName>
        <fullName evidence="5">Putative lipoprotein YiaD</fullName>
    </submittedName>
</protein>
<dbReference type="SUPFAM" id="SSF53850">
    <property type="entry name" value="Periplasmic binding protein-like II"/>
    <property type="match status" value="1"/>
</dbReference>
<gene>
    <name evidence="5" type="primary">yiaD_5</name>
    <name evidence="5" type="ORF">COL8621_03276</name>
</gene>
<dbReference type="OrthoDB" id="9790048at2"/>
<dbReference type="PANTHER" id="PTHR30570">
    <property type="entry name" value="PERIPLASMIC PHOSPHATE BINDING COMPONENT OF PHOSPHATE ABC TRANSPORTER"/>
    <property type="match status" value="1"/>
</dbReference>
<dbReference type="CDD" id="cd07185">
    <property type="entry name" value="OmpA_C-like"/>
    <property type="match status" value="1"/>
</dbReference>
<evidence type="ECO:0000313" key="6">
    <source>
        <dbReference type="Proteomes" id="UP000202922"/>
    </source>
</evidence>
<dbReference type="Pfam" id="PF12849">
    <property type="entry name" value="PBP_like_2"/>
    <property type="match status" value="1"/>
</dbReference>
<proteinExistence type="predicted"/>